<dbReference type="Pfam" id="PF00135">
    <property type="entry name" value="COesterase"/>
    <property type="match status" value="1"/>
</dbReference>
<evidence type="ECO:0000313" key="3">
    <source>
        <dbReference type="EMBL" id="NML44031.1"/>
    </source>
</evidence>
<dbReference type="InterPro" id="IPR050309">
    <property type="entry name" value="Type-B_Carboxylest/Lipase"/>
</dbReference>
<dbReference type="AlphaFoldDB" id="A0A848H390"/>
<comment type="caution">
    <text evidence="3">The sequence shown here is derived from an EMBL/GenBank/DDBJ whole genome shotgun (WGS) entry which is preliminary data.</text>
</comment>
<dbReference type="Gene3D" id="3.40.50.1820">
    <property type="entry name" value="alpha/beta hydrolase"/>
    <property type="match status" value="1"/>
</dbReference>
<dbReference type="Proteomes" id="UP000541185">
    <property type="component" value="Unassembled WGS sequence"/>
</dbReference>
<evidence type="ECO:0000259" key="2">
    <source>
        <dbReference type="Pfam" id="PF00135"/>
    </source>
</evidence>
<keyword evidence="4" id="KW-1185">Reference proteome</keyword>
<protein>
    <submittedName>
        <fullName evidence="3">Carboxylesterase family protein</fullName>
    </submittedName>
</protein>
<dbReference type="PANTHER" id="PTHR11559">
    <property type="entry name" value="CARBOXYLESTERASE"/>
    <property type="match status" value="1"/>
</dbReference>
<dbReference type="PROSITE" id="PS51257">
    <property type="entry name" value="PROKAR_LIPOPROTEIN"/>
    <property type="match status" value="1"/>
</dbReference>
<feature type="domain" description="Carboxylesterase type B" evidence="2">
    <location>
        <begin position="37"/>
        <end position="509"/>
    </location>
</feature>
<reference evidence="3 4" key="1">
    <citation type="submission" date="2020-04" db="EMBL/GenBank/DDBJ databases">
        <title>Ramlibacter sp. G-1-2-2 isolated from soil.</title>
        <authorList>
            <person name="Dahal R.H."/>
        </authorList>
    </citation>
    <scope>NUCLEOTIDE SEQUENCE [LARGE SCALE GENOMIC DNA]</scope>
    <source>
        <strain evidence="3 4">G-1-2-2</strain>
    </source>
</reference>
<dbReference type="InterPro" id="IPR002018">
    <property type="entry name" value="CarbesteraseB"/>
</dbReference>
<gene>
    <name evidence="3" type="ORF">HHL11_09745</name>
</gene>
<dbReference type="InterPro" id="IPR029058">
    <property type="entry name" value="AB_hydrolase_fold"/>
</dbReference>
<evidence type="ECO:0000256" key="1">
    <source>
        <dbReference type="SAM" id="SignalP"/>
    </source>
</evidence>
<sequence length="538" mass="56538">MKKTIWVGLLALAAGLASCGGSSGDGAYSASQDLLQVTGGQVAAAAESTAAIRVFKGLPFAAPPVGALRWKAPQPVAAWTGVRHADSFSASCVNGNRPAGKPGAILYQATETQSEDCLYLNVWTGAAAGAQEKRPVMMLLYGGGYQLGSGSLPNYDGRGLASKGAVVVTMNYRVGALGFLAHPELTAEAGHSGNYALMDAIAALQWIQANIASFGGDPKRVTVYSESAGAGMANVLLASAKAGGLFHRMVLESLGTMPAGAPNTTLAQAETAGTAFGNALGATTLSALRAKSAQEIMAATFAPTPIVDGDVLTDQIDLLFARKQFNDVPLLLGWNADEATPYPAFATTLAGYDAAANTKYGSMAAQFKSVYPAASDADVLAMAYAPMRDSVFAWQPWTIARAHAALGKSATWLYFFTRRPAYFADQHFTEQDPPSKYGAHHSLEQVYFYNNLARSAPMRNYTDVDRQIADAASSYLVNFASTGNPNGGSLPAWPAFTGPASQTMEIGDTIAPTAVPFRPALDFFDQFYTQQLGRPLPF</sequence>
<dbReference type="SUPFAM" id="SSF53474">
    <property type="entry name" value="alpha/beta-Hydrolases"/>
    <property type="match status" value="1"/>
</dbReference>
<organism evidence="3 4">
    <name type="scientific">Ramlibacter agri</name>
    <dbReference type="NCBI Taxonomy" id="2728837"/>
    <lineage>
        <taxon>Bacteria</taxon>
        <taxon>Pseudomonadati</taxon>
        <taxon>Pseudomonadota</taxon>
        <taxon>Betaproteobacteria</taxon>
        <taxon>Burkholderiales</taxon>
        <taxon>Comamonadaceae</taxon>
        <taxon>Ramlibacter</taxon>
    </lineage>
</organism>
<dbReference type="EMBL" id="JABBFX010000001">
    <property type="protein sequence ID" value="NML44031.1"/>
    <property type="molecule type" value="Genomic_DNA"/>
</dbReference>
<dbReference type="RefSeq" id="WP_169418196.1">
    <property type="nucleotide sequence ID" value="NZ_JABBFX010000001.1"/>
</dbReference>
<name>A0A848H390_9BURK</name>
<accession>A0A848H390</accession>
<feature type="chain" id="PRO_5032509119" evidence="1">
    <location>
        <begin position="20"/>
        <end position="538"/>
    </location>
</feature>
<evidence type="ECO:0000313" key="4">
    <source>
        <dbReference type="Proteomes" id="UP000541185"/>
    </source>
</evidence>
<feature type="signal peptide" evidence="1">
    <location>
        <begin position="1"/>
        <end position="19"/>
    </location>
</feature>
<proteinExistence type="predicted"/>
<keyword evidence="1" id="KW-0732">Signal</keyword>